<evidence type="ECO:0000256" key="5">
    <source>
        <dbReference type="ARBA" id="ARBA00010869"/>
    </source>
</evidence>
<dbReference type="CDD" id="cd01562">
    <property type="entry name" value="Thr-dehyd"/>
    <property type="match status" value="1"/>
</dbReference>
<dbReference type="GO" id="GO:0030378">
    <property type="term" value="F:serine racemase activity"/>
    <property type="evidence" value="ECO:0007669"/>
    <property type="project" value="TreeGrafter"/>
</dbReference>
<dbReference type="GO" id="GO:0003941">
    <property type="term" value="F:L-serine ammonia-lyase activity"/>
    <property type="evidence" value="ECO:0007669"/>
    <property type="project" value="UniProtKB-EC"/>
</dbReference>
<comment type="caution">
    <text evidence="12">The sequence shown here is derived from an EMBL/GenBank/DDBJ whole genome shotgun (WGS) entry which is preliminary data.</text>
</comment>
<dbReference type="Pfam" id="PF00291">
    <property type="entry name" value="PALP"/>
    <property type="match status" value="1"/>
</dbReference>
<evidence type="ECO:0000256" key="7">
    <source>
        <dbReference type="ARBA" id="ARBA00022842"/>
    </source>
</evidence>
<accession>A0AA39M5Q5</accession>
<keyword evidence="7" id="KW-0460">Magnesium</keyword>
<evidence type="ECO:0000313" key="13">
    <source>
        <dbReference type="Proteomes" id="UP001175271"/>
    </source>
</evidence>
<dbReference type="GO" id="GO:0000287">
    <property type="term" value="F:magnesium ion binding"/>
    <property type="evidence" value="ECO:0007669"/>
    <property type="project" value="TreeGrafter"/>
</dbReference>
<dbReference type="PROSITE" id="PS00165">
    <property type="entry name" value="DEHYDRATASE_SER_THR"/>
    <property type="match status" value="1"/>
</dbReference>
<proteinExistence type="inferred from homology"/>
<comment type="cofactor">
    <cofactor evidence="3">
        <name>Mn(2+)</name>
        <dbReference type="ChEBI" id="CHEBI:29035"/>
    </cofactor>
</comment>
<name>A0AA39M5Q5_9BILA</name>
<dbReference type="FunFam" id="3.40.50.1100:FF:000005">
    <property type="entry name" value="Threonine dehydratase catabolic"/>
    <property type="match status" value="1"/>
</dbReference>
<evidence type="ECO:0000256" key="10">
    <source>
        <dbReference type="ARBA" id="ARBA00049406"/>
    </source>
</evidence>
<comment type="cofactor">
    <cofactor evidence="2">
        <name>pyridoxal 5'-phosphate</name>
        <dbReference type="ChEBI" id="CHEBI:597326"/>
    </cofactor>
</comment>
<protein>
    <recommendedName>
        <fullName evidence="6">L-serine ammonia-lyase</fullName>
        <ecNumber evidence="6">4.3.1.17</ecNumber>
    </recommendedName>
</protein>
<feature type="domain" description="Tryptophan synthase beta chain-like PALP" evidence="11">
    <location>
        <begin position="15"/>
        <end position="306"/>
    </location>
</feature>
<keyword evidence="9" id="KW-0456">Lyase</keyword>
<keyword evidence="13" id="KW-1185">Reference proteome</keyword>
<dbReference type="PANTHER" id="PTHR43050:SF1">
    <property type="entry name" value="SERINE RACEMASE"/>
    <property type="match status" value="1"/>
</dbReference>
<dbReference type="GO" id="GO:0070179">
    <property type="term" value="P:D-serine biosynthetic process"/>
    <property type="evidence" value="ECO:0007669"/>
    <property type="project" value="TreeGrafter"/>
</dbReference>
<comment type="similarity">
    <text evidence="5">Belongs to the serine/threonine dehydratase family.</text>
</comment>
<organism evidence="12 13">
    <name type="scientific">Steinernema hermaphroditum</name>
    <dbReference type="NCBI Taxonomy" id="289476"/>
    <lineage>
        <taxon>Eukaryota</taxon>
        <taxon>Metazoa</taxon>
        <taxon>Ecdysozoa</taxon>
        <taxon>Nematoda</taxon>
        <taxon>Chromadorea</taxon>
        <taxon>Rhabditida</taxon>
        <taxon>Tylenchina</taxon>
        <taxon>Panagrolaimomorpha</taxon>
        <taxon>Strongyloidoidea</taxon>
        <taxon>Steinernematidae</taxon>
        <taxon>Steinernema</taxon>
    </lineage>
</organism>
<dbReference type="InterPro" id="IPR001926">
    <property type="entry name" value="TrpB-like_PALP"/>
</dbReference>
<dbReference type="Gene3D" id="3.40.50.1100">
    <property type="match status" value="2"/>
</dbReference>
<dbReference type="Proteomes" id="UP001175271">
    <property type="component" value="Unassembled WGS sequence"/>
</dbReference>
<dbReference type="GO" id="GO:0018114">
    <property type="term" value="F:threonine racemase activity"/>
    <property type="evidence" value="ECO:0007669"/>
    <property type="project" value="TreeGrafter"/>
</dbReference>
<evidence type="ECO:0000256" key="1">
    <source>
        <dbReference type="ARBA" id="ARBA00001913"/>
    </source>
</evidence>
<dbReference type="InterPro" id="IPR036052">
    <property type="entry name" value="TrpB-like_PALP_sf"/>
</dbReference>
<evidence type="ECO:0000256" key="6">
    <source>
        <dbReference type="ARBA" id="ARBA00012093"/>
    </source>
</evidence>
<dbReference type="InterPro" id="IPR000634">
    <property type="entry name" value="Ser/Thr_deHydtase_PyrdxlP-BS"/>
</dbReference>
<keyword evidence="8" id="KW-0663">Pyridoxal phosphate</keyword>
<evidence type="ECO:0000256" key="8">
    <source>
        <dbReference type="ARBA" id="ARBA00022898"/>
    </source>
</evidence>
<comment type="cofactor">
    <cofactor evidence="4">
        <name>Mg(2+)</name>
        <dbReference type="ChEBI" id="CHEBI:18420"/>
    </cofactor>
</comment>
<dbReference type="SUPFAM" id="SSF53686">
    <property type="entry name" value="Tryptophan synthase beta subunit-like PLP-dependent enzymes"/>
    <property type="match status" value="1"/>
</dbReference>
<comment type="catalytic activity">
    <reaction evidence="10">
        <text>L-serine = pyruvate + NH4(+)</text>
        <dbReference type="Rhea" id="RHEA:19169"/>
        <dbReference type="ChEBI" id="CHEBI:15361"/>
        <dbReference type="ChEBI" id="CHEBI:28938"/>
        <dbReference type="ChEBI" id="CHEBI:33384"/>
        <dbReference type="EC" id="4.3.1.17"/>
    </reaction>
</comment>
<comment type="cofactor">
    <cofactor evidence="1">
        <name>Ca(2+)</name>
        <dbReference type="ChEBI" id="CHEBI:29108"/>
    </cofactor>
</comment>
<dbReference type="GO" id="GO:0005524">
    <property type="term" value="F:ATP binding"/>
    <property type="evidence" value="ECO:0007669"/>
    <property type="project" value="TreeGrafter"/>
</dbReference>
<evidence type="ECO:0000259" key="11">
    <source>
        <dbReference type="Pfam" id="PF00291"/>
    </source>
</evidence>
<evidence type="ECO:0000256" key="4">
    <source>
        <dbReference type="ARBA" id="ARBA00001946"/>
    </source>
</evidence>
<dbReference type="PANTHER" id="PTHR43050">
    <property type="entry name" value="SERINE / THREONINE RACEMASE FAMILY MEMBER"/>
    <property type="match status" value="1"/>
</dbReference>
<evidence type="ECO:0000256" key="9">
    <source>
        <dbReference type="ARBA" id="ARBA00023239"/>
    </source>
</evidence>
<evidence type="ECO:0000256" key="3">
    <source>
        <dbReference type="ARBA" id="ARBA00001936"/>
    </source>
</evidence>
<reference evidence="12" key="1">
    <citation type="submission" date="2023-06" db="EMBL/GenBank/DDBJ databases">
        <title>Genomic analysis of the entomopathogenic nematode Steinernema hermaphroditum.</title>
        <authorList>
            <person name="Schwarz E.M."/>
            <person name="Heppert J.K."/>
            <person name="Baniya A."/>
            <person name="Schwartz H.T."/>
            <person name="Tan C.-H."/>
            <person name="Antoshechkin I."/>
            <person name="Sternberg P.W."/>
            <person name="Goodrich-Blair H."/>
            <person name="Dillman A.R."/>
        </authorList>
    </citation>
    <scope>NUCLEOTIDE SEQUENCE</scope>
    <source>
        <strain evidence="12">PS9179</strain>
        <tissue evidence="12">Whole animal</tissue>
    </source>
</reference>
<evidence type="ECO:0000313" key="12">
    <source>
        <dbReference type="EMBL" id="KAK0422596.1"/>
    </source>
</evidence>
<dbReference type="GO" id="GO:0030170">
    <property type="term" value="F:pyridoxal phosphate binding"/>
    <property type="evidence" value="ECO:0007669"/>
    <property type="project" value="InterPro"/>
</dbReference>
<gene>
    <name evidence="12" type="ORF">QR680_007659</name>
</gene>
<sequence>MSEQIAVQDAEDRIRPSINRTPVLTSSYLNELTGKKLYFKCENFQKTGSFKARGALNAILKARSIGPVKGVVAHSGGNHGQGVAWAARQCDLPCIVATPSSAPQTKVDAMRGYGAELVITTPSMTDMADTAYRLVEQTGYTFVDPMNDYDIMSGQGTVAKEFLEEVGHLDALVVAVGGGGLASGVAAYVKQKKLDCKVFCVEPANKNLQESFEAGRSLMPHGTLLDTIADGCRPHAVGNKCFDVLLECAEHTVFSVTNDDIRKAMKLILERMKLVVEPSAAMGLAAVLKYKEELKDYENIGLVLCGGNVDLKTVVDLL</sequence>
<dbReference type="AlphaFoldDB" id="A0AA39M5Q5"/>
<dbReference type="EC" id="4.3.1.17" evidence="6"/>
<dbReference type="EMBL" id="JAUCMV010000001">
    <property type="protein sequence ID" value="KAK0422596.1"/>
    <property type="molecule type" value="Genomic_DNA"/>
</dbReference>
<evidence type="ECO:0000256" key="2">
    <source>
        <dbReference type="ARBA" id="ARBA00001933"/>
    </source>
</evidence>